<dbReference type="InterPro" id="IPR014729">
    <property type="entry name" value="Rossmann-like_a/b/a_fold"/>
</dbReference>
<dbReference type="Pfam" id="PF01467">
    <property type="entry name" value="CTP_transf_like"/>
    <property type="match status" value="1"/>
</dbReference>
<comment type="subunit">
    <text evidence="9">Homohexamer.</text>
</comment>
<dbReference type="GO" id="GO:0004595">
    <property type="term" value="F:pantetheine-phosphate adenylyltransferase activity"/>
    <property type="evidence" value="ECO:0007669"/>
    <property type="project" value="UniProtKB-UniRule"/>
</dbReference>
<dbReference type="SUPFAM" id="SSF52374">
    <property type="entry name" value="Nucleotidylyl transferase"/>
    <property type="match status" value="1"/>
</dbReference>
<dbReference type="EMBL" id="FQZM01000042">
    <property type="protein sequence ID" value="SHJ58067.1"/>
    <property type="molecule type" value="Genomic_DNA"/>
</dbReference>
<feature type="domain" description="Cytidyltransferase-like" evidence="10">
    <location>
        <begin position="5"/>
        <end position="133"/>
    </location>
</feature>
<feature type="site" description="Transition state stabilizer" evidence="9">
    <location>
        <position position="17"/>
    </location>
</feature>
<feature type="binding site" evidence="9">
    <location>
        <begin position="88"/>
        <end position="90"/>
    </location>
    <ligand>
        <name>ATP</name>
        <dbReference type="ChEBI" id="CHEBI:30616"/>
    </ligand>
</feature>
<evidence type="ECO:0000256" key="4">
    <source>
        <dbReference type="ARBA" id="ARBA00022741"/>
    </source>
</evidence>
<dbReference type="Proteomes" id="UP000184529">
    <property type="component" value="Unassembled WGS sequence"/>
</dbReference>
<proteinExistence type="inferred from homology"/>
<keyword evidence="5 9" id="KW-0067">ATP-binding</keyword>
<reference evidence="12" key="1">
    <citation type="submission" date="2016-11" db="EMBL/GenBank/DDBJ databases">
        <authorList>
            <person name="Varghese N."/>
            <person name="Submissions S."/>
        </authorList>
    </citation>
    <scope>NUCLEOTIDE SEQUENCE [LARGE SCALE GENOMIC DNA]</scope>
    <source>
        <strain evidence="12">DSM 16057</strain>
    </source>
</reference>
<dbReference type="Gene3D" id="3.40.50.620">
    <property type="entry name" value="HUPs"/>
    <property type="match status" value="1"/>
</dbReference>
<comment type="catalytic activity">
    <reaction evidence="8 9">
        <text>(R)-4'-phosphopantetheine + ATP + H(+) = 3'-dephospho-CoA + diphosphate</text>
        <dbReference type="Rhea" id="RHEA:19801"/>
        <dbReference type="ChEBI" id="CHEBI:15378"/>
        <dbReference type="ChEBI" id="CHEBI:30616"/>
        <dbReference type="ChEBI" id="CHEBI:33019"/>
        <dbReference type="ChEBI" id="CHEBI:57328"/>
        <dbReference type="ChEBI" id="CHEBI:61723"/>
        <dbReference type="EC" id="2.7.7.3"/>
    </reaction>
</comment>
<dbReference type="EC" id="2.7.7.3" evidence="9"/>
<comment type="subcellular location">
    <subcellularLocation>
        <location evidence="9">Cytoplasm</location>
    </subcellularLocation>
</comment>
<dbReference type="InterPro" id="IPR004821">
    <property type="entry name" value="Cyt_trans-like"/>
</dbReference>
<keyword evidence="7 9" id="KW-0173">Coenzyme A biosynthesis</keyword>
<comment type="cofactor">
    <cofactor evidence="9">
        <name>Mg(2+)</name>
        <dbReference type="ChEBI" id="CHEBI:18420"/>
    </cofactor>
</comment>
<evidence type="ECO:0000313" key="11">
    <source>
        <dbReference type="EMBL" id="SHJ58067.1"/>
    </source>
</evidence>
<dbReference type="GO" id="GO:0005524">
    <property type="term" value="F:ATP binding"/>
    <property type="evidence" value="ECO:0007669"/>
    <property type="project" value="UniProtKB-KW"/>
</dbReference>
<feature type="binding site" evidence="9">
    <location>
        <position position="17"/>
    </location>
    <ligand>
        <name>ATP</name>
        <dbReference type="ChEBI" id="CHEBI:30616"/>
    </ligand>
</feature>
<dbReference type="UniPathway" id="UPA00241">
    <property type="reaction ID" value="UER00355"/>
</dbReference>
<feature type="binding site" evidence="9">
    <location>
        <begin position="123"/>
        <end position="129"/>
    </location>
    <ligand>
        <name>ATP</name>
        <dbReference type="ChEBI" id="CHEBI:30616"/>
    </ligand>
</feature>
<keyword evidence="3 9" id="KW-0548">Nucleotidyltransferase</keyword>
<evidence type="ECO:0000256" key="8">
    <source>
        <dbReference type="ARBA" id="ARBA00029346"/>
    </source>
</evidence>
<keyword evidence="6 9" id="KW-0460">Magnesium</keyword>
<keyword evidence="1 9" id="KW-0963">Cytoplasm</keyword>
<comment type="pathway">
    <text evidence="9">Cofactor biosynthesis; coenzyme A biosynthesis; CoA from (R)-pantothenate: step 4/5.</text>
</comment>
<evidence type="ECO:0000256" key="5">
    <source>
        <dbReference type="ARBA" id="ARBA00022840"/>
    </source>
</evidence>
<dbReference type="PANTHER" id="PTHR21342">
    <property type="entry name" value="PHOSPHOPANTETHEINE ADENYLYLTRANSFERASE"/>
    <property type="match status" value="1"/>
</dbReference>
<accession>A0A1M6KGP6</accession>
<evidence type="ECO:0000256" key="1">
    <source>
        <dbReference type="ARBA" id="ARBA00022490"/>
    </source>
</evidence>
<dbReference type="CDD" id="cd02163">
    <property type="entry name" value="PPAT"/>
    <property type="match status" value="1"/>
</dbReference>
<dbReference type="RefSeq" id="WP_072870652.1">
    <property type="nucleotide sequence ID" value="NZ_FQZM01000042.1"/>
</dbReference>
<keyword evidence="12" id="KW-1185">Reference proteome</keyword>
<feature type="binding site" evidence="9">
    <location>
        <begin position="9"/>
        <end position="10"/>
    </location>
    <ligand>
        <name>ATP</name>
        <dbReference type="ChEBI" id="CHEBI:30616"/>
    </ligand>
</feature>
<evidence type="ECO:0000259" key="10">
    <source>
        <dbReference type="Pfam" id="PF01467"/>
    </source>
</evidence>
<dbReference type="PRINTS" id="PR01020">
    <property type="entry name" value="LPSBIOSNTHSS"/>
</dbReference>
<feature type="binding site" evidence="9">
    <location>
        <position position="98"/>
    </location>
    <ligand>
        <name>ATP</name>
        <dbReference type="ChEBI" id="CHEBI:30616"/>
    </ligand>
</feature>
<keyword evidence="2 9" id="KW-0808">Transferase</keyword>
<evidence type="ECO:0000256" key="6">
    <source>
        <dbReference type="ARBA" id="ARBA00022842"/>
    </source>
</evidence>
<dbReference type="OrthoDB" id="9806661at2"/>
<dbReference type="HAMAP" id="MF_00151">
    <property type="entry name" value="PPAT_bact"/>
    <property type="match status" value="1"/>
</dbReference>
<feature type="binding site" evidence="9">
    <location>
        <position position="41"/>
    </location>
    <ligand>
        <name>substrate</name>
    </ligand>
</feature>
<dbReference type="GO" id="GO:0015937">
    <property type="term" value="P:coenzyme A biosynthetic process"/>
    <property type="evidence" value="ECO:0007669"/>
    <property type="project" value="UniProtKB-UniRule"/>
</dbReference>
<dbReference type="AlphaFoldDB" id="A0A1M6KGP6"/>
<evidence type="ECO:0000256" key="9">
    <source>
        <dbReference type="HAMAP-Rule" id="MF_00151"/>
    </source>
</evidence>
<feature type="binding site" evidence="9">
    <location>
        <position position="73"/>
    </location>
    <ligand>
        <name>substrate</name>
    </ligand>
</feature>
<organism evidence="11 12">
    <name type="scientific">Desulfofundulus thermosubterraneus DSM 16057</name>
    <dbReference type="NCBI Taxonomy" id="1121432"/>
    <lineage>
        <taxon>Bacteria</taxon>
        <taxon>Bacillati</taxon>
        <taxon>Bacillota</taxon>
        <taxon>Clostridia</taxon>
        <taxon>Eubacteriales</taxon>
        <taxon>Peptococcaceae</taxon>
        <taxon>Desulfofundulus</taxon>
    </lineage>
</organism>
<feature type="binding site" evidence="9">
    <location>
        <position position="87"/>
    </location>
    <ligand>
        <name>substrate</name>
    </ligand>
</feature>
<dbReference type="GO" id="GO:0005737">
    <property type="term" value="C:cytoplasm"/>
    <property type="evidence" value="ECO:0007669"/>
    <property type="project" value="UniProtKB-SubCell"/>
</dbReference>
<evidence type="ECO:0000256" key="2">
    <source>
        <dbReference type="ARBA" id="ARBA00022679"/>
    </source>
</evidence>
<evidence type="ECO:0000256" key="7">
    <source>
        <dbReference type="ARBA" id="ARBA00022993"/>
    </source>
</evidence>
<feature type="binding site" evidence="9">
    <location>
        <position position="9"/>
    </location>
    <ligand>
        <name>substrate</name>
    </ligand>
</feature>
<evidence type="ECO:0000313" key="12">
    <source>
        <dbReference type="Proteomes" id="UP000184529"/>
    </source>
</evidence>
<protein>
    <recommendedName>
        <fullName evidence="9">Phosphopantetheine adenylyltransferase</fullName>
        <ecNumber evidence="9">2.7.7.3</ecNumber>
    </recommendedName>
    <alternativeName>
        <fullName evidence="9">Dephospho-CoA pyrophosphorylase</fullName>
    </alternativeName>
    <alternativeName>
        <fullName evidence="9">Pantetheine-phosphate adenylyltransferase</fullName>
        <shortName evidence="9">PPAT</shortName>
    </alternativeName>
</protein>
<dbReference type="STRING" id="1121432.SAMN02745219_02879"/>
<comment type="function">
    <text evidence="9">Reversibly transfers an adenylyl group from ATP to 4'-phosphopantetheine, yielding dephospho-CoA (dPCoA) and pyrophosphate.</text>
</comment>
<dbReference type="NCBIfam" id="TIGR00125">
    <property type="entry name" value="cyt_tran_rel"/>
    <property type="match status" value="1"/>
</dbReference>
<sequence length="167" mass="18789">MRIAVYPGSFDPITNGHLDVIERAACLFDQLVVAVSRNTSKKPLFTVSERLEMLREVLQPYYNVVVDSFDGLTVNYAKSLGAQAIIRGLRAISDFENEFMMALTNKKLVPSIDTLFLMTRAEYSFISSSAVKEVAYFGGCVRDLVPPVVEQKLREKFMALERPVREG</sequence>
<dbReference type="InterPro" id="IPR001980">
    <property type="entry name" value="PPAT"/>
</dbReference>
<dbReference type="NCBIfam" id="TIGR01510">
    <property type="entry name" value="coaD_prev_kdtB"/>
    <property type="match status" value="1"/>
</dbReference>
<evidence type="ECO:0000256" key="3">
    <source>
        <dbReference type="ARBA" id="ARBA00022695"/>
    </source>
</evidence>
<keyword evidence="4 9" id="KW-0547">Nucleotide-binding</keyword>
<gene>
    <name evidence="9" type="primary">coaD</name>
    <name evidence="11" type="ORF">SAMN02745219_02879</name>
</gene>
<comment type="similarity">
    <text evidence="9">Belongs to the bacterial CoaD family.</text>
</comment>
<dbReference type="PANTHER" id="PTHR21342:SF1">
    <property type="entry name" value="PHOSPHOPANTETHEINE ADENYLYLTRANSFERASE"/>
    <property type="match status" value="1"/>
</dbReference>
<name>A0A1M6KGP6_9FIRM</name>